<evidence type="ECO:0000256" key="4">
    <source>
        <dbReference type="ARBA" id="ARBA00022475"/>
    </source>
</evidence>
<evidence type="ECO:0000256" key="3">
    <source>
        <dbReference type="ARBA" id="ARBA00022448"/>
    </source>
</evidence>
<proteinExistence type="inferred from homology"/>
<evidence type="ECO:0000256" key="2">
    <source>
        <dbReference type="ARBA" id="ARBA00005417"/>
    </source>
</evidence>
<protein>
    <submittedName>
        <fullName evidence="9">ABC transporter ATP-binding protein</fullName>
    </submittedName>
</protein>
<dbReference type="GO" id="GO:0005524">
    <property type="term" value="F:ATP binding"/>
    <property type="evidence" value="ECO:0007669"/>
    <property type="project" value="UniProtKB-KW"/>
</dbReference>
<dbReference type="SUPFAM" id="SSF52540">
    <property type="entry name" value="P-loop containing nucleoside triphosphate hydrolases"/>
    <property type="match status" value="1"/>
</dbReference>
<evidence type="ECO:0000256" key="7">
    <source>
        <dbReference type="ARBA" id="ARBA00023136"/>
    </source>
</evidence>
<dbReference type="PROSITE" id="PS00211">
    <property type="entry name" value="ABC_TRANSPORTER_1"/>
    <property type="match status" value="1"/>
</dbReference>
<keyword evidence="10" id="KW-1185">Reference proteome</keyword>
<dbReference type="PANTHER" id="PTHR43297">
    <property type="entry name" value="OLIGOPEPTIDE TRANSPORT ATP-BINDING PROTEIN APPD"/>
    <property type="match status" value="1"/>
</dbReference>
<gene>
    <name evidence="9" type="ORF">ABK249_08310</name>
</gene>
<dbReference type="SMART" id="SM00382">
    <property type="entry name" value="AAA"/>
    <property type="match status" value="1"/>
</dbReference>
<feature type="domain" description="ABC transporter" evidence="8">
    <location>
        <begin position="8"/>
        <end position="256"/>
    </location>
</feature>
<name>A0ABV0LZA4_9HYPH</name>
<dbReference type="InterPro" id="IPR003593">
    <property type="entry name" value="AAA+_ATPase"/>
</dbReference>
<dbReference type="InterPro" id="IPR003439">
    <property type="entry name" value="ABC_transporter-like_ATP-bd"/>
</dbReference>
<dbReference type="CDD" id="cd03257">
    <property type="entry name" value="ABC_NikE_OppD_transporters"/>
    <property type="match status" value="1"/>
</dbReference>
<dbReference type="InterPro" id="IPR050388">
    <property type="entry name" value="ABC_Ni/Peptide_Import"/>
</dbReference>
<comment type="similarity">
    <text evidence="2">Belongs to the ABC transporter superfamily.</text>
</comment>
<evidence type="ECO:0000313" key="10">
    <source>
        <dbReference type="Proteomes" id="UP001496627"/>
    </source>
</evidence>
<comment type="subcellular location">
    <subcellularLocation>
        <location evidence="1">Cell inner membrane</location>
        <topology evidence="1">Peripheral membrane protein</topology>
    </subcellularLocation>
</comment>
<sequence>MSEPFFQVDGLNTWFFTRQGMVKSVRDISFDLTRGEVLGIVGESGSGKSVTGMSIMGQVDEPGRIVSGSITLNGEELTTLDFEEMRRYRGRRIAMIFQNPLMTLNPLMRVRDQMYEAIGAHEDGSRRNMHDRCIEALKAVGIPSPEERLNAYPHEMSGGMRQRVVIAIALLLGPDLIIADEPTTALDVTIQAQIIYQIRRQIDERGLGMIWITHDLSTLSELADRIMVMYAGAMMEIGTTQEIIGSARHPYTRKLLDSVPSRNTPGEKLKQIPGNMPSLLALGKGCPFTSRCERATEICGEPVPATQLSGTHRIWCYHPFED</sequence>
<dbReference type="InterPro" id="IPR013563">
    <property type="entry name" value="Oligopep_ABC_C"/>
</dbReference>
<accession>A0ABV0LZA4</accession>
<dbReference type="EMBL" id="JBEAAL010000004">
    <property type="protein sequence ID" value="MEQ1404932.1"/>
    <property type="molecule type" value="Genomic_DNA"/>
</dbReference>
<keyword evidence="4" id="KW-1003">Cell membrane</keyword>
<organism evidence="9 10">
    <name type="scientific">Neorhizobium phenanthreniclasticum</name>
    <dbReference type="NCBI Taxonomy" id="3157917"/>
    <lineage>
        <taxon>Bacteria</taxon>
        <taxon>Pseudomonadati</taxon>
        <taxon>Pseudomonadota</taxon>
        <taxon>Alphaproteobacteria</taxon>
        <taxon>Hyphomicrobiales</taxon>
        <taxon>Rhizobiaceae</taxon>
        <taxon>Rhizobium/Agrobacterium group</taxon>
        <taxon>Neorhizobium</taxon>
    </lineage>
</organism>
<dbReference type="Gene3D" id="3.40.50.300">
    <property type="entry name" value="P-loop containing nucleotide triphosphate hydrolases"/>
    <property type="match status" value="1"/>
</dbReference>
<keyword evidence="6 9" id="KW-0067">ATP-binding</keyword>
<keyword evidence="7" id="KW-0472">Membrane</keyword>
<dbReference type="InterPro" id="IPR017871">
    <property type="entry name" value="ABC_transporter-like_CS"/>
</dbReference>
<comment type="caution">
    <text evidence="9">The sequence shown here is derived from an EMBL/GenBank/DDBJ whole genome shotgun (WGS) entry which is preliminary data.</text>
</comment>
<evidence type="ECO:0000256" key="1">
    <source>
        <dbReference type="ARBA" id="ARBA00004417"/>
    </source>
</evidence>
<dbReference type="Proteomes" id="UP001496627">
    <property type="component" value="Unassembled WGS sequence"/>
</dbReference>
<evidence type="ECO:0000313" key="9">
    <source>
        <dbReference type="EMBL" id="MEQ1404932.1"/>
    </source>
</evidence>
<evidence type="ECO:0000259" key="8">
    <source>
        <dbReference type="PROSITE" id="PS50893"/>
    </source>
</evidence>
<dbReference type="PROSITE" id="PS50893">
    <property type="entry name" value="ABC_TRANSPORTER_2"/>
    <property type="match status" value="1"/>
</dbReference>
<keyword evidence="5" id="KW-0547">Nucleotide-binding</keyword>
<dbReference type="InterPro" id="IPR027417">
    <property type="entry name" value="P-loop_NTPase"/>
</dbReference>
<reference evidence="9 10" key="1">
    <citation type="submission" date="2024-05" db="EMBL/GenBank/DDBJ databases">
        <title>Neorhizobium sp. Rsf11, a plant growth promoting and heavy metal resistant PAH-degrader.</title>
        <authorList>
            <person name="Golubev S.N."/>
            <person name="Muratova A.Y."/>
            <person name="Markelova M.I."/>
        </authorList>
    </citation>
    <scope>NUCLEOTIDE SEQUENCE [LARGE SCALE GENOMIC DNA]</scope>
    <source>
        <strain evidence="9 10">Rsf11</strain>
    </source>
</reference>
<evidence type="ECO:0000256" key="6">
    <source>
        <dbReference type="ARBA" id="ARBA00022840"/>
    </source>
</evidence>
<evidence type="ECO:0000256" key="5">
    <source>
        <dbReference type="ARBA" id="ARBA00022741"/>
    </source>
</evidence>
<keyword evidence="3" id="KW-0813">Transport</keyword>
<dbReference type="NCBIfam" id="TIGR01727">
    <property type="entry name" value="oligo_HPY"/>
    <property type="match status" value="1"/>
</dbReference>
<dbReference type="Pfam" id="PF00005">
    <property type="entry name" value="ABC_tran"/>
    <property type="match status" value="1"/>
</dbReference>
<dbReference type="PANTHER" id="PTHR43297:SF2">
    <property type="entry name" value="DIPEPTIDE TRANSPORT ATP-BINDING PROTEIN DPPD"/>
    <property type="match status" value="1"/>
</dbReference>
<dbReference type="RefSeq" id="WP_037148346.1">
    <property type="nucleotide sequence ID" value="NZ_JBEAAL010000004.1"/>
</dbReference>
<dbReference type="Pfam" id="PF08352">
    <property type="entry name" value="oligo_HPY"/>
    <property type="match status" value="1"/>
</dbReference>